<proteinExistence type="predicted"/>
<feature type="compositionally biased region" description="Basic and acidic residues" evidence="1">
    <location>
        <begin position="630"/>
        <end position="649"/>
    </location>
</feature>
<feature type="compositionally biased region" description="Low complexity" evidence="1">
    <location>
        <begin position="186"/>
        <end position="197"/>
    </location>
</feature>
<dbReference type="PANTHER" id="PTHR47644">
    <property type="entry name" value="AGAP008221-PA"/>
    <property type="match status" value="1"/>
</dbReference>
<organism evidence="2 3">
    <name type="scientific">Nicrophorus vespilloides</name>
    <name type="common">Boreal carrion beetle</name>
    <dbReference type="NCBI Taxonomy" id="110193"/>
    <lineage>
        <taxon>Eukaryota</taxon>
        <taxon>Metazoa</taxon>
        <taxon>Ecdysozoa</taxon>
        <taxon>Arthropoda</taxon>
        <taxon>Hexapoda</taxon>
        <taxon>Insecta</taxon>
        <taxon>Pterygota</taxon>
        <taxon>Neoptera</taxon>
        <taxon>Endopterygota</taxon>
        <taxon>Coleoptera</taxon>
        <taxon>Polyphaga</taxon>
        <taxon>Staphyliniformia</taxon>
        <taxon>Silphidae</taxon>
        <taxon>Nicrophorinae</taxon>
        <taxon>Nicrophorus</taxon>
    </lineage>
</organism>
<feature type="compositionally biased region" description="Polar residues" evidence="1">
    <location>
        <begin position="493"/>
        <end position="504"/>
    </location>
</feature>
<feature type="compositionally biased region" description="Basic and acidic residues" evidence="1">
    <location>
        <begin position="339"/>
        <end position="352"/>
    </location>
</feature>
<protein>
    <submittedName>
        <fullName evidence="3">Serine/arginine repetitive matrix protein 1-like</fullName>
    </submittedName>
</protein>
<dbReference type="GeneID" id="108566232"/>
<feature type="compositionally biased region" description="Polar residues" evidence="1">
    <location>
        <begin position="8"/>
        <end position="40"/>
    </location>
</feature>
<feature type="region of interest" description="Disordered" evidence="1">
    <location>
        <begin position="576"/>
        <end position="687"/>
    </location>
</feature>
<evidence type="ECO:0000313" key="3">
    <source>
        <dbReference type="RefSeq" id="XP_017781518.1"/>
    </source>
</evidence>
<feature type="compositionally biased region" description="Basic and acidic residues" evidence="1">
    <location>
        <begin position="427"/>
        <end position="438"/>
    </location>
</feature>
<reference evidence="3" key="1">
    <citation type="submission" date="2025-08" db="UniProtKB">
        <authorList>
            <consortium name="RefSeq"/>
        </authorList>
    </citation>
    <scope>IDENTIFICATION</scope>
    <source>
        <tissue evidence="3">Whole Larva</tissue>
    </source>
</reference>
<feature type="region of interest" description="Disordered" evidence="1">
    <location>
        <begin position="244"/>
        <end position="521"/>
    </location>
</feature>
<dbReference type="PANTHER" id="PTHR47644:SF1">
    <property type="entry name" value="PDZ DOMAIN-CONTAINING PROTEIN"/>
    <property type="match status" value="1"/>
</dbReference>
<accession>A0ABM1N3W8</accession>
<feature type="compositionally biased region" description="Pro residues" evidence="1">
    <location>
        <begin position="297"/>
        <end position="306"/>
    </location>
</feature>
<feature type="region of interest" description="Disordered" evidence="1">
    <location>
        <begin position="129"/>
        <end position="226"/>
    </location>
</feature>
<feature type="compositionally biased region" description="Basic residues" evidence="1">
    <location>
        <begin position="450"/>
        <end position="464"/>
    </location>
</feature>
<evidence type="ECO:0000256" key="1">
    <source>
        <dbReference type="SAM" id="MobiDB-lite"/>
    </source>
</evidence>
<keyword evidence="2" id="KW-1185">Reference proteome</keyword>
<feature type="compositionally biased region" description="Basic residues" evidence="1">
    <location>
        <begin position="599"/>
        <end position="612"/>
    </location>
</feature>
<dbReference type="Proteomes" id="UP000695000">
    <property type="component" value="Unplaced"/>
</dbReference>
<feature type="compositionally biased region" description="Polar residues" evidence="1">
    <location>
        <begin position="166"/>
        <end position="185"/>
    </location>
</feature>
<feature type="non-terminal residue" evidence="3">
    <location>
        <position position="1"/>
    </location>
</feature>
<feature type="compositionally biased region" description="Low complexity" evidence="1">
    <location>
        <begin position="206"/>
        <end position="220"/>
    </location>
</feature>
<feature type="region of interest" description="Disordered" evidence="1">
    <location>
        <begin position="1"/>
        <end position="40"/>
    </location>
</feature>
<feature type="compositionally biased region" description="Low complexity" evidence="1">
    <location>
        <begin position="273"/>
        <end position="292"/>
    </location>
</feature>
<feature type="region of interest" description="Disordered" evidence="1">
    <location>
        <begin position="712"/>
        <end position="738"/>
    </location>
</feature>
<evidence type="ECO:0000313" key="2">
    <source>
        <dbReference type="Proteomes" id="UP000695000"/>
    </source>
</evidence>
<dbReference type="RefSeq" id="XP_017781518.1">
    <property type="nucleotide sequence ID" value="XM_017926029.1"/>
</dbReference>
<feature type="compositionally biased region" description="Low complexity" evidence="1">
    <location>
        <begin position="129"/>
        <end position="143"/>
    </location>
</feature>
<feature type="compositionally biased region" description="Basic and acidic residues" evidence="1">
    <location>
        <begin position="364"/>
        <end position="373"/>
    </location>
</feature>
<gene>
    <name evidence="3" type="primary">LOC108566232</name>
</gene>
<feature type="compositionally biased region" description="Basic residues" evidence="1">
    <location>
        <begin position="393"/>
        <end position="416"/>
    </location>
</feature>
<name>A0ABM1N3W8_NICVS</name>
<feature type="compositionally biased region" description="Low complexity" evidence="1">
    <location>
        <begin position="374"/>
        <end position="383"/>
    </location>
</feature>
<sequence>DHSDGIWNESQATVLQADSGTDNGTALSTSDMASFSATSPVSVKLLTPSSRRKHLLMLQHQQRSSIDTEALDEEFVDQLQVGGSPSIAHLDLETPSISVKGPEQPSGSRHYLQLSAKRAAAAAAAAAATSATASSSSATTTTSRPSSESPLPAVVPDIILARTDSGKTNTDVSESTTTDDYITANSTDSSRRSTSLRGSDKGRSRAAIPSTSAATTTAAPDGSSFESASSIYSLTKADFLTDDMVVPSFSPPPIPEEASELTPTPVPDVVRTGRSSPTGSSSSSGSYSLNGSCPELPQRPPVPSPKKVPSVSEDDRSALCSSSGYYDSPLEDDATWKSSRSDRKDWTEEEITRRKKQYTLEVTKQQEETEKPRSSFSKPSPSKELLKPNDKPKQRRIRTRSPMQPHRKIPQKKSPLHKSPEVQQMEWESRTEERKPLTSDDSVNYDKLSPRKGKKMREKGRKSPRSPTGGKGRRRSGSIDDKPMTFPRKKTIQRSIAQDDTQSLHSHKSPDVSPTKPKCSDVAKLKALSAESLRSVSPGSDSVFYSDPSSHAAIPSDQHVHCLHCGKEVDIVTTDDLEKSSSQPDIVQPPAGFADSPRTKHPPGRLFKKFEKRYRSEDRGHGDRRHHRYRPDNLRAKSEERGAKVENGKSKLRPMARSRDASLEGLRATDSSPSVLPAAPDDEDDLGLYNTPYIDSNWIYIDDHDELQTWSRPASADEEMHRRESISSAESTESEHDFKKRYQAVTHRMVHRKSCLEMYKRQASKSFGEFID</sequence>